<feature type="non-terminal residue" evidence="2">
    <location>
        <position position="59"/>
    </location>
</feature>
<comment type="caution">
    <text evidence="2">The sequence shown here is derived from an EMBL/GenBank/DDBJ whole genome shotgun (WGS) entry which is preliminary data.</text>
</comment>
<proteinExistence type="predicted"/>
<feature type="transmembrane region" description="Helical" evidence="1">
    <location>
        <begin position="6"/>
        <end position="27"/>
    </location>
</feature>
<gene>
    <name evidence="2" type="ORF">S06H3_23511</name>
</gene>
<accession>X1LQG1</accession>
<keyword evidence="1" id="KW-0812">Transmembrane</keyword>
<feature type="transmembrane region" description="Helical" evidence="1">
    <location>
        <begin position="39"/>
        <end position="58"/>
    </location>
</feature>
<reference evidence="2" key="1">
    <citation type="journal article" date="2014" name="Front. Microbiol.">
        <title>High frequency of phylogenetically diverse reductive dehalogenase-homologous genes in deep subseafloor sedimentary metagenomes.</title>
        <authorList>
            <person name="Kawai M."/>
            <person name="Futagami T."/>
            <person name="Toyoda A."/>
            <person name="Takaki Y."/>
            <person name="Nishi S."/>
            <person name="Hori S."/>
            <person name="Arai W."/>
            <person name="Tsubouchi T."/>
            <person name="Morono Y."/>
            <person name="Uchiyama I."/>
            <person name="Ito T."/>
            <person name="Fujiyama A."/>
            <person name="Inagaki F."/>
            <person name="Takami H."/>
        </authorList>
    </citation>
    <scope>NUCLEOTIDE SEQUENCE</scope>
    <source>
        <strain evidence="2">Expedition CK06-06</strain>
    </source>
</reference>
<keyword evidence="1" id="KW-1133">Transmembrane helix</keyword>
<evidence type="ECO:0000313" key="2">
    <source>
        <dbReference type="EMBL" id="GAI08051.1"/>
    </source>
</evidence>
<protein>
    <submittedName>
        <fullName evidence="2">Uncharacterized protein</fullName>
    </submittedName>
</protein>
<organism evidence="2">
    <name type="scientific">marine sediment metagenome</name>
    <dbReference type="NCBI Taxonomy" id="412755"/>
    <lineage>
        <taxon>unclassified sequences</taxon>
        <taxon>metagenomes</taxon>
        <taxon>ecological metagenomes</taxon>
    </lineage>
</organism>
<name>X1LQG1_9ZZZZ</name>
<sequence>MNKWLVGVGLVGVVLVIIGHYIPWVTLRTEIGGETSVTSLYGGIFGVPILGFGLFALFC</sequence>
<keyword evidence="1" id="KW-0472">Membrane</keyword>
<dbReference type="EMBL" id="BARV01012795">
    <property type="protein sequence ID" value="GAI08051.1"/>
    <property type="molecule type" value="Genomic_DNA"/>
</dbReference>
<dbReference type="AlphaFoldDB" id="X1LQG1"/>
<evidence type="ECO:0000256" key="1">
    <source>
        <dbReference type="SAM" id="Phobius"/>
    </source>
</evidence>